<evidence type="ECO:0000256" key="3">
    <source>
        <dbReference type="ARBA" id="ARBA00022448"/>
    </source>
</evidence>
<feature type="transmembrane region" description="Helical" evidence="8">
    <location>
        <begin position="460"/>
        <end position="484"/>
    </location>
</feature>
<dbReference type="InterPro" id="IPR036259">
    <property type="entry name" value="MFS_trans_sf"/>
</dbReference>
<feature type="transmembrane region" description="Helical" evidence="8">
    <location>
        <begin position="363"/>
        <end position="383"/>
    </location>
</feature>
<keyword evidence="4 8" id="KW-0812">Transmembrane</keyword>
<feature type="transmembrane region" description="Helical" evidence="8">
    <location>
        <begin position="326"/>
        <end position="343"/>
    </location>
</feature>
<dbReference type="Gene3D" id="1.20.1250.20">
    <property type="entry name" value="MFS general substrate transporter like domains"/>
    <property type="match status" value="1"/>
</dbReference>
<reference evidence="10 11" key="1">
    <citation type="journal article" date="2011" name="Proc. Natl. Acad. Sci. U.S.A.">
        <title>Comparative genomics of xylose-fermenting fungi for enhanced biofuel production.</title>
        <authorList>
            <person name="Wohlbach D.J."/>
            <person name="Kuo A."/>
            <person name="Sato T.K."/>
            <person name="Potts K.M."/>
            <person name="Salamov A.A."/>
            <person name="LaButti K.M."/>
            <person name="Sun H."/>
            <person name="Clum A."/>
            <person name="Pangilinan J.L."/>
            <person name="Lindquist E.A."/>
            <person name="Lucas S."/>
            <person name="Lapidus A."/>
            <person name="Jin M."/>
            <person name="Gunawan C."/>
            <person name="Balan V."/>
            <person name="Dale B.E."/>
            <person name="Jeffries T.W."/>
            <person name="Zinkel R."/>
            <person name="Barry K.W."/>
            <person name="Grigoriev I.V."/>
            <person name="Gasch A.P."/>
        </authorList>
    </citation>
    <scope>NUCLEOTIDE SEQUENCE [LARGE SCALE GENOMIC DNA]</scope>
    <source>
        <strain evidence="11">NRRL Y-27907 / 11-Y1</strain>
    </source>
</reference>
<feature type="transmembrane region" description="Helical" evidence="8">
    <location>
        <begin position="98"/>
        <end position="123"/>
    </location>
</feature>
<feature type="transmembrane region" description="Helical" evidence="8">
    <location>
        <begin position="194"/>
        <end position="214"/>
    </location>
</feature>
<dbReference type="InParanoid" id="G3AH68"/>
<accession>G3AH68</accession>
<dbReference type="Pfam" id="PF07690">
    <property type="entry name" value="MFS_1"/>
    <property type="match status" value="1"/>
</dbReference>
<evidence type="ECO:0000256" key="4">
    <source>
        <dbReference type="ARBA" id="ARBA00022692"/>
    </source>
</evidence>
<dbReference type="EMBL" id="GL996499">
    <property type="protein sequence ID" value="EGW35498.1"/>
    <property type="molecule type" value="Genomic_DNA"/>
</dbReference>
<organism evidence="11">
    <name type="scientific">Spathaspora passalidarum (strain NRRL Y-27907 / 11-Y1)</name>
    <dbReference type="NCBI Taxonomy" id="619300"/>
    <lineage>
        <taxon>Eukaryota</taxon>
        <taxon>Fungi</taxon>
        <taxon>Dikarya</taxon>
        <taxon>Ascomycota</taxon>
        <taxon>Saccharomycotina</taxon>
        <taxon>Pichiomycetes</taxon>
        <taxon>Debaryomycetaceae</taxon>
        <taxon>Spathaspora</taxon>
    </lineage>
</organism>
<feature type="transmembrane region" description="Helical" evidence="8">
    <location>
        <begin position="129"/>
        <end position="150"/>
    </location>
</feature>
<evidence type="ECO:0000256" key="2">
    <source>
        <dbReference type="ARBA" id="ARBA00008335"/>
    </source>
</evidence>
<dbReference type="Proteomes" id="UP000000709">
    <property type="component" value="Unassembled WGS sequence"/>
</dbReference>
<evidence type="ECO:0000256" key="7">
    <source>
        <dbReference type="SAM" id="MobiDB-lite"/>
    </source>
</evidence>
<dbReference type="PROSITE" id="PS50850">
    <property type="entry name" value="MFS"/>
    <property type="match status" value="1"/>
</dbReference>
<protein>
    <recommendedName>
        <fullName evidence="9">Major facilitator superfamily (MFS) profile domain-containing protein</fullName>
    </recommendedName>
</protein>
<dbReference type="OMA" id="GIANIWY"/>
<feature type="transmembrane region" description="Helical" evidence="8">
    <location>
        <begin position="403"/>
        <end position="420"/>
    </location>
</feature>
<dbReference type="GeneID" id="18872579"/>
<evidence type="ECO:0000256" key="6">
    <source>
        <dbReference type="ARBA" id="ARBA00023136"/>
    </source>
</evidence>
<dbReference type="OrthoDB" id="3437016at2759"/>
<feature type="transmembrane region" description="Helical" evidence="8">
    <location>
        <begin position="252"/>
        <end position="272"/>
    </location>
</feature>
<evidence type="ECO:0000259" key="9">
    <source>
        <dbReference type="PROSITE" id="PS50850"/>
    </source>
</evidence>
<feature type="domain" description="Major facilitator superfamily (MFS) profile" evidence="9">
    <location>
        <begin position="98"/>
        <end position="595"/>
    </location>
</feature>
<feature type="transmembrane region" description="Helical" evidence="8">
    <location>
        <begin position="162"/>
        <end position="188"/>
    </location>
</feature>
<feature type="transmembrane region" description="Helical" evidence="8">
    <location>
        <begin position="427"/>
        <end position="448"/>
    </location>
</feature>
<feature type="transmembrane region" description="Helical" evidence="8">
    <location>
        <begin position="572"/>
        <end position="590"/>
    </location>
</feature>
<feature type="region of interest" description="Disordered" evidence="7">
    <location>
        <begin position="1"/>
        <end position="25"/>
    </location>
</feature>
<dbReference type="FunCoup" id="G3AH68">
    <property type="interactions" value="14"/>
</dbReference>
<dbReference type="PANTHER" id="PTHR23501:SF191">
    <property type="entry name" value="VACUOLAR BASIC AMINO ACID TRANSPORTER 4"/>
    <property type="match status" value="1"/>
</dbReference>
<dbReference type="GO" id="GO:0000329">
    <property type="term" value="C:fungal-type vacuole membrane"/>
    <property type="evidence" value="ECO:0007669"/>
    <property type="project" value="TreeGrafter"/>
</dbReference>
<feature type="transmembrane region" description="Helical" evidence="8">
    <location>
        <begin position="293"/>
        <end position="314"/>
    </location>
</feature>
<dbReference type="KEGG" id="spaa:SPAPADRAFT_58739"/>
<comment type="subcellular location">
    <subcellularLocation>
        <location evidence="1">Endomembrane system</location>
        <topology evidence="1">Multi-pass membrane protein</topology>
    </subcellularLocation>
</comment>
<comment type="similarity">
    <text evidence="2">Belongs to the major facilitator superfamily.</text>
</comment>
<dbReference type="SUPFAM" id="SSF103473">
    <property type="entry name" value="MFS general substrate transporter"/>
    <property type="match status" value="1"/>
</dbReference>
<dbReference type="HOGENOM" id="CLU_000960_22_3_1"/>
<gene>
    <name evidence="10" type="ORF">SPAPADRAFT_58739</name>
</gene>
<dbReference type="AlphaFoldDB" id="G3AH68"/>
<proteinExistence type="inferred from homology"/>
<evidence type="ECO:0000256" key="8">
    <source>
        <dbReference type="SAM" id="Phobius"/>
    </source>
</evidence>
<evidence type="ECO:0000256" key="5">
    <source>
        <dbReference type="ARBA" id="ARBA00022989"/>
    </source>
</evidence>
<keyword evidence="11" id="KW-1185">Reference proteome</keyword>
<dbReference type="RefSeq" id="XP_007372910.1">
    <property type="nucleotide sequence ID" value="XM_007372848.1"/>
</dbReference>
<dbReference type="STRING" id="619300.G3AH68"/>
<keyword evidence="6 8" id="KW-0472">Membrane</keyword>
<dbReference type="GO" id="GO:0015174">
    <property type="term" value="F:basic amino acid transmembrane transporter activity"/>
    <property type="evidence" value="ECO:0007669"/>
    <property type="project" value="TreeGrafter"/>
</dbReference>
<evidence type="ECO:0000313" key="10">
    <source>
        <dbReference type="EMBL" id="EGW35498.1"/>
    </source>
</evidence>
<dbReference type="eggNOG" id="KOG0254">
    <property type="taxonomic scope" value="Eukaryota"/>
</dbReference>
<dbReference type="InterPro" id="IPR011701">
    <property type="entry name" value="MFS"/>
</dbReference>
<dbReference type="PANTHER" id="PTHR23501">
    <property type="entry name" value="MAJOR FACILITATOR SUPERFAMILY"/>
    <property type="match status" value="1"/>
</dbReference>
<evidence type="ECO:0000313" key="11">
    <source>
        <dbReference type="Proteomes" id="UP000000709"/>
    </source>
</evidence>
<evidence type="ECO:0000256" key="1">
    <source>
        <dbReference type="ARBA" id="ARBA00004127"/>
    </source>
</evidence>
<keyword evidence="3" id="KW-0813">Transport</keyword>
<dbReference type="Gene3D" id="1.20.1720.10">
    <property type="entry name" value="Multidrug resistance protein D"/>
    <property type="match status" value="1"/>
</dbReference>
<name>G3AH68_SPAPN</name>
<sequence length="602" mass="64932">MFNSQDNDHSEELHSSFTHPHLHPNIIQDSSAGSAGIVAGELAAEDEGLLNNELFRSHSYGAIPEEQEAAEESHEPSKYDIDDPNGGYALSKRQLYPVVASIFMGAYLAALDATVVTTLLTLIASDLDAVSNISWIATAYLLSCSAFQPIFGKLSDIFGRKVLLVCCTILFGVGCLICVTDSLAILVIGRFITGWGGSGLTSLGTITMSDIIPLRDRGFYQGLANVFFGLGSASGGIIGGLVADYLGWKYVFILQVPLAFIVGLVIHLNLNLPEGSPGLGAQGQDIKQKLKRVDFLGSFVLVTSLMMVLTAASLGGREIAYSSKTFIGLTATSLILLGGFVYVEMNVSTEPIIPIHLLANRTILASSLTNWFYTMGIFTTLFYVPVYYTSVLDYTATQNGVRLIPNFLGVSLGSVGAGLYMKKTGKYYKLAVVSGIVSLFGMTKIAIITPSIPNWQQFLLLLPSGLGYSSILTVTLLALIAAVPMKYQACTTSIQYTFRSTGSTLGVSIASAIFQNVLLHRLTDSVNKLVPDKDQAKDIIKHALKNTNYIDLAPKYVRKAIRESYAAGCKGAFIFGLSTVAIGYVCSLFMREHKLHTSMNRD</sequence>
<feature type="transmembrane region" description="Helical" evidence="8">
    <location>
        <begin position="226"/>
        <end position="246"/>
    </location>
</feature>
<feature type="compositionally biased region" description="Basic and acidic residues" evidence="7">
    <location>
        <begin position="1"/>
        <end position="14"/>
    </location>
</feature>
<feature type="transmembrane region" description="Helical" evidence="8">
    <location>
        <begin position="496"/>
        <end position="518"/>
    </location>
</feature>
<dbReference type="InterPro" id="IPR020846">
    <property type="entry name" value="MFS_dom"/>
</dbReference>
<keyword evidence="5 8" id="KW-1133">Transmembrane helix</keyword>
<dbReference type="GO" id="GO:0012505">
    <property type="term" value="C:endomembrane system"/>
    <property type="evidence" value="ECO:0007669"/>
    <property type="project" value="UniProtKB-SubCell"/>
</dbReference>